<evidence type="ECO:0000256" key="5">
    <source>
        <dbReference type="ARBA" id="ARBA00022801"/>
    </source>
</evidence>
<dbReference type="InterPro" id="IPR039693">
    <property type="entry name" value="Rtr1/RPAP2"/>
</dbReference>
<organism evidence="15 16">
    <name type="scientific">Remersonia thermophila</name>
    <dbReference type="NCBI Taxonomy" id="72144"/>
    <lineage>
        <taxon>Eukaryota</taxon>
        <taxon>Fungi</taxon>
        <taxon>Dikarya</taxon>
        <taxon>Ascomycota</taxon>
        <taxon>Pezizomycotina</taxon>
        <taxon>Sordariomycetes</taxon>
        <taxon>Sordariomycetidae</taxon>
        <taxon>Sordariales</taxon>
        <taxon>Sordariales incertae sedis</taxon>
        <taxon>Remersonia</taxon>
    </lineage>
</organism>
<comment type="function">
    <text evidence="12">Putative RNA polymerase II subunit B1 C-terminal domain (CTD) phosphatase involved in RNA polymerase II transcription regulation.</text>
</comment>
<keyword evidence="7 12" id="KW-0904">Protein phosphatase</keyword>
<feature type="region of interest" description="Disordered" evidence="13">
    <location>
        <begin position="1"/>
        <end position="55"/>
    </location>
</feature>
<dbReference type="Proteomes" id="UP001600064">
    <property type="component" value="Unassembled WGS sequence"/>
</dbReference>
<dbReference type="Pfam" id="PF04181">
    <property type="entry name" value="RPAP2_Rtr1"/>
    <property type="match status" value="1"/>
</dbReference>
<keyword evidence="3 12" id="KW-0479">Metal-binding</keyword>
<accession>A0ABR4D9K4</accession>
<keyword evidence="6 12" id="KW-0862">Zinc</keyword>
<dbReference type="PROSITE" id="PS51479">
    <property type="entry name" value="ZF_RTR1"/>
    <property type="match status" value="1"/>
</dbReference>
<dbReference type="PANTHER" id="PTHR14732">
    <property type="entry name" value="RNA POLYMERASE II SUBUNIT B1 CTD PHOSPHATASE RPAP2-RELATED"/>
    <property type="match status" value="1"/>
</dbReference>
<dbReference type="EC" id="3.1.3.16" evidence="12"/>
<keyword evidence="5 12" id="KW-0378">Hydrolase</keyword>
<evidence type="ECO:0000259" key="14">
    <source>
        <dbReference type="PROSITE" id="PS51479"/>
    </source>
</evidence>
<keyword evidence="8 12" id="KW-0539">Nucleus</keyword>
<feature type="compositionally biased region" description="Low complexity" evidence="13">
    <location>
        <begin position="247"/>
        <end position="260"/>
    </location>
</feature>
<evidence type="ECO:0000256" key="4">
    <source>
        <dbReference type="ARBA" id="ARBA00022771"/>
    </source>
</evidence>
<feature type="compositionally biased region" description="Basic and acidic residues" evidence="13">
    <location>
        <begin position="284"/>
        <end position="302"/>
    </location>
</feature>
<dbReference type="Gene3D" id="1.25.40.820">
    <property type="match status" value="1"/>
</dbReference>
<feature type="compositionally biased region" description="Basic and acidic residues" evidence="13">
    <location>
        <begin position="352"/>
        <end position="365"/>
    </location>
</feature>
<dbReference type="RefSeq" id="XP_070865745.1">
    <property type="nucleotide sequence ID" value="XM_071010768.1"/>
</dbReference>
<comment type="similarity">
    <text evidence="2 11 12">Belongs to the RPAP2 family.</text>
</comment>
<evidence type="ECO:0000256" key="11">
    <source>
        <dbReference type="PROSITE-ProRule" id="PRU00812"/>
    </source>
</evidence>
<dbReference type="EMBL" id="JAZGUE010000004">
    <property type="protein sequence ID" value="KAL2267018.1"/>
    <property type="molecule type" value="Genomic_DNA"/>
</dbReference>
<dbReference type="InterPro" id="IPR007308">
    <property type="entry name" value="Rtr1/RPAP2_dom"/>
</dbReference>
<protein>
    <recommendedName>
        <fullName evidence="12">RNA polymerase II subunit B1 CTD phosphatase RPAP2 homolog</fullName>
        <ecNumber evidence="12">3.1.3.16</ecNumber>
    </recommendedName>
</protein>
<comment type="subcellular location">
    <subcellularLocation>
        <location evidence="1 12">Nucleus</location>
    </subcellularLocation>
</comment>
<name>A0ABR4D9K4_9PEZI</name>
<feature type="compositionally biased region" description="Low complexity" evidence="13">
    <location>
        <begin position="28"/>
        <end position="48"/>
    </location>
</feature>
<keyword evidence="4 12" id="KW-0863">Zinc-finger</keyword>
<evidence type="ECO:0000256" key="1">
    <source>
        <dbReference type="ARBA" id="ARBA00004123"/>
    </source>
</evidence>
<evidence type="ECO:0000256" key="10">
    <source>
        <dbReference type="ARBA" id="ARBA00048336"/>
    </source>
</evidence>
<keyword evidence="16" id="KW-1185">Reference proteome</keyword>
<comment type="caution">
    <text evidence="15">The sequence shown here is derived from an EMBL/GenBank/DDBJ whole genome shotgun (WGS) entry which is preliminary data.</text>
</comment>
<dbReference type="InterPro" id="IPR038534">
    <property type="entry name" value="Rtr1/RPAP2_sf"/>
</dbReference>
<evidence type="ECO:0000256" key="7">
    <source>
        <dbReference type="ARBA" id="ARBA00022912"/>
    </source>
</evidence>
<evidence type="ECO:0000256" key="6">
    <source>
        <dbReference type="ARBA" id="ARBA00022833"/>
    </source>
</evidence>
<evidence type="ECO:0000256" key="13">
    <source>
        <dbReference type="SAM" id="MobiDB-lite"/>
    </source>
</evidence>
<reference evidence="15 16" key="1">
    <citation type="journal article" date="2024" name="Commun. Biol.">
        <title>Comparative genomic analysis of thermophilic fungi reveals convergent evolutionary adaptations and gene losses.</title>
        <authorList>
            <person name="Steindorff A.S."/>
            <person name="Aguilar-Pontes M.V."/>
            <person name="Robinson A.J."/>
            <person name="Andreopoulos B."/>
            <person name="LaButti K."/>
            <person name="Kuo A."/>
            <person name="Mondo S."/>
            <person name="Riley R."/>
            <person name="Otillar R."/>
            <person name="Haridas S."/>
            <person name="Lipzen A."/>
            <person name="Grimwood J."/>
            <person name="Schmutz J."/>
            <person name="Clum A."/>
            <person name="Reid I.D."/>
            <person name="Moisan M.C."/>
            <person name="Butler G."/>
            <person name="Nguyen T.T.M."/>
            <person name="Dewar K."/>
            <person name="Conant G."/>
            <person name="Drula E."/>
            <person name="Henrissat B."/>
            <person name="Hansel C."/>
            <person name="Singer S."/>
            <person name="Hutchinson M.I."/>
            <person name="de Vries R.P."/>
            <person name="Natvig D.O."/>
            <person name="Powell A.J."/>
            <person name="Tsang A."/>
            <person name="Grigoriev I.V."/>
        </authorList>
    </citation>
    <scope>NUCLEOTIDE SEQUENCE [LARGE SCALE GENOMIC DNA]</scope>
    <source>
        <strain evidence="15 16">ATCC 22073</strain>
    </source>
</reference>
<feature type="region of interest" description="Disordered" evidence="13">
    <location>
        <begin position="237"/>
        <end position="400"/>
    </location>
</feature>
<feature type="compositionally biased region" description="Acidic residues" evidence="13">
    <location>
        <begin position="366"/>
        <end position="390"/>
    </location>
</feature>
<evidence type="ECO:0000256" key="9">
    <source>
        <dbReference type="ARBA" id="ARBA00047761"/>
    </source>
</evidence>
<dbReference type="PANTHER" id="PTHR14732:SF0">
    <property type="entry name" value="RNA POLYMERASE II SUBUNIT B1 CTD PHOSPHATASE RPAP2-RELATED"/>
    <property type="match status" value="1"/>
</dbReference>
<evidence type="ECO:0000256" key="8">
    <source>
        <dbReference type="ARBA" id="ARBA00023242"/>
    </source>
</evidence>
<evidence type="ECO:0000313" key="15">
    <source>
        <dbReference type="EMBL" id="KAL2267018.1"/>
    </source>
</evidence>
<proteinExistence type="inferred from homology"/>
<comment type="catalytic activity">
    <reaction evidence="9 12">
        <text>O-phospho-L-seryl-[protein] + H2O = L-seryl-[protein] + phosphate</text>
        <dbReference type="Rhea" id="RHEA:20629"/>
        <dbReference type="Rhea" id="RHEA-COMP:9863"/>
        <dbReference type="Rhea" id="RHEA-COMP:11604"/>
        <dbReference type="ChEBI" id="CHEBI:15377"/>
        <dbReference type="ChEBI" id="CHEBI:29999"/>
        <dbReference type="ChEBI" id="CHEBI:43474"/>
        <dbReference type="ChEBI" id="CHEBI:83421"/>
        <dbReference type="EC" id="3.1.3.16"/>
    </reaction>
</comment>
<evidence type="ECO:0000256" key="12">
    <source>
        <dbReference type="RuleBase" id="RU367080"/>
    </source>
</evidence>
<feature type="domain" description="RTR1-type" evidence="14">
    <location>
        <begin position="117"/>
        <end position="200"/>
    </location>
</feature>
<comment type="catalytic activity">
    <reaction evidence="10 12">
        <text>O-phospho-L-threonyl-[protein] + H2O = L-threonyl-[protein] + phosphate</text>
        <dbReference type="Rhea" id="RHEA:47004"/>
        <dbReference type="Rhea" id="RHEA-COMP:11060"/>
        <dbReference type="Rhea" id="RHEA-COMP:11605"/>
        <dbReference type="ChEBI" id="CHEBI:15377"/>
        <dbReference type="ChEBI" id="CHEBI:30013"/>
        <dbReference type="ChEBI" id="CHEBI:43474"/>
        <dbReference type="ChEBI" id="CHEBI:61977"/>
        <dbReference type="EC" id="3.1.3.16"/>
    </reaction>
</comment>
<gene>
    <name evidence="15" type="ORF">VTJ83DRAFT_4295</name>
</gene>
<evidence type="ECO:0000313" key="16">
    <source>
        <dbReference type="Proteomes" id="UP001600064"/>
    </source>
</evidence>
<evidence type="ECO:0000256" key="3">
    <source>
        <dbReference type="ARBA" id="ARBA00022723"/>
    </source>
</evidence>
<evidence type="ECO:0000256" key="2">
    <source>
        <dbReference type="ARBA" id="ARBA00005676"/>
    </source>
</evidence>
<dbReference type="GeneID" id="98125412"/>
<sequence length="400" mass="43481">MASPSPTTHPKPQQPQPRGILKKPKAAPPTQTQPRPPQATAAATTTPAGSQPSLTRAELLQQQELAARQRLLQKLRDSDLVKPPVPLETFELLSRFPRAADRPASSPAADDAADLLRALAGFQPSEYLDLIEERNCLGRCGYALCPRPRRRHEGAWKLRSSAASAVVARTADLNKWCSDACAVRAMHLKVQLDNPSYVRVEEEEEEENEEAQEAGGKKVVRRVRKSKLVVKLELREESTIRGGSQEPAAAAAARTAAPKTAAHHQPRGTQEDRDKLASELARLSIDDKKKRDAAELARERGDPGGPLAGVVTRVDVTISDKDVDGPAEAPSLDLVGTEGMIEGYKPRSGTGKAKDGKAKRSKDRDADDDDDDDDDDNDDDDDGDDYDVFDDPMKGASLRC</sequence>